<feature type="chain" id="PRO_5026965320" evidence="1">
    <location>
        <begin position="24"/>
        <end position="446"/>
    </location>
</feature>
<keyword evidence="1" id="KW-0732">Signal</keyword>
<dbReference type="AlphaFoldDB" id="A0A6M2BRU0"/>
<comment type="caution">
    <text evidence="2">The sequence shown here is derived from an EMBL/GenBank/DDBJ whole genome shotgun (WGS) entry which is preliminary data.</text>
</comment>
<keyword evidence="3" id="KW-1185">Reference proteome</keyword>
<dbReference type="EMBL" id="JAAMOW010000005">
    <property type="protein sequence ID" value="NGY05326.1"/>
    <property type="molecule type" value="Genomic_DNA"/>
</dbReference>
<proteinExistence type="predicted"/>
<dbReference type="InterPro" id="IPR010870">
    <property type="entry name" value="Porin_O/P"/>
</dbReference>
<dbReference type="SUPFAM" id="SSF56935">
    <property type="entry name" value="Porins"/>
    <property type="match status" value="1"/>
</dbReference>
<name>A0A6M2BRU0_9GAMM</name>
<dbReference type="Proteomes" id="UP000472676">
    <property type="component" value="Unassembled WGS sequence"/>
</dbReference>
<evidence type="ECO:0000256" key="1">
    <source>
        <dbReference type="SAM" id="SignalP"/>
    </source>
</evidence>
<feature type="signal peptide" evidence="1">
    <location>
        <begin position="1"/>
        <end position="23"/>
    </location>
</feature>
<evidence type="ECO:0000313" key="2">
    <source>
        <dbReference type="EMBL" id="NGY05326.1"/>
    </source>
</evidence>
<protein>
    <submittedName>
        <fullName evidence="2">Porin</fullName>
    </submittedName>
</protein>
<organism evidence="2 3">
    <name type="scientific">Solimonas terrae</name>
    <dbReference type="NCBI Taxonomy" id="1396819"/>
    <lineage>
        <taxon>Bacteria</taxon>
        <taxon>Pseudomonadati</taxon>
        <taxon>Pseudomonadota</taxon>
        <taxon>Gammaproteobacteria</taxon>
        <taxon>Nevskiales</taxon>
        <taxon>Nevskiaceae</taxon>
        <taxon>Solimonas</taxon>
    </lineage>
</organism>
<dbReference type="Gene3D" id="2.40.160.10">
    <property type="entry name" value="Porin"/>
    <property type="match status" value="1"/>
</dbReference>
<gene>
    <name evidence="2" type="ORF">G7Y85_11135</name>
</gene>
<dbReference type="Pfam" id="PF07396">
    <property type="entry name" value="Porin_O_P"/>
    <property type="match status" value="1"/>
</dbReference>
<sequence>MSSQLIKSLWLLPLLAVAGTAVAEDAPTVDQLDQRIRVLERQLELQQEDADTNARKTATVSASDKGFTIQSADNAFQFRFRGLMQADGRWFLDDKAPRTNDGFLLRRVEPTFELTFSRILFLRIQPNFAPDSATVSDVYGELRLDPAFYLRAGKFKEPIVLENLQASAGIKFNERGLPNEIGPNRDYGVQVGGDLLGSTLSYAIGVFNGAPDGRDGKQQPDTDNRKEVAGRLFVEPFKNDPGLLQGLGFGVGGSCGDKNGSGDSSQVKYRTPGQNTFFSYLAGSGGTVAYDGAETRISPQAYFYRNRYGLFGEYIVSRQKVSLASDSATLSNKAWQVLGNVVLTGEDASYAGIVKPKRALGKDGYGAVELIARYGELEIDKDAFPIYASPTASANKARNWAAGINWYPLANLKIGLDYSQTGFDGGAASGDREDEKLLFTRFQVAF</sequence>
<reference evidence="2 3" key="1">
    <citation type="journal article" date="2014" name="Int. J. Syst. Evol. Microbiol.">
        <title>Solimonas terrae sp. nov., isolated from soil.</title>
        <authorList>
            <person name="Kim S.J."/>
            <person name="Moon J.Y."/>
            <person name="Weon H.Y."/>
            <person name="Ahn J.H."/>
            <person name="Chen W.M."/>
            <person name="Kwon S.W."/>
        </authorList>
    </citation>
    <scope>NUCLEOTIDE SEQUENCE [LARGE SCALE GENOMIC DNA]</scope>
    <source>
        <strain evidence="2 3">KIS83-12</strain>
    </source>
</reference>
<evidence type="ECO:0000313" key="3">
    <source>
        <dbReference type="Proteomes" id="UP000472676"/>
    </source>
</evidence>
<dbReference type="RefSeq" id="WP_166256547.1">
    <property type="nucleotide sequence ID" value="NZ_JAAMOW010000005.1"/>
</dbReference>
<accession>A0A6M2BRU0</accession>
<dbReference type="InterPro" id="IPR023614">
    <property type="entry name" value="Porin_dom_sf"/>
</dbReference>